<organism evidence="1 2">
    <name type="scientific">Danaus plexippus plexippus</name>
    <dbReference type="NCBI Taxonomy" id="278856"/>
    <lineage>
        <taxon>Eukaryota</taxon>
        <taxon>Metazoa</taxon>
        <taxon>Ecdysozoa</taxon>
        <taxon>Arthropoda</taxon>
        <taxon>Hexapoda</taxon>
        <taxon>Insecta</taxon>
        <taxon>Pterygota</taxon>
        <taxon>Neoptera</taxon>
        <taxon>Endopterygota</taxon>
        <taxon>Lepidoptera</taxon>
        <taxon>Glossata</taxon>
        <taxon>Ditrysia</taxon>
        <taxon>Papilionoidea</taxon>
        <taxon>Nymphalidae</taxon>
        <taxon>Danainae</taxon>
        <taxon>Danaini</taxon>
        <taxon>Danaina</taxon>
        <taxon>Danaus</taxon>
        <taxon>Danaus</taxon>
    </lineage>
</organism>
<protein>
    <submittedName>
        <fullName evidence="1">Uncharacterized protein</fullName>
    </submittedName>
</protein>
<keyword evidence="2" id="KW-1185">Reference proteome</keyword>
<evidence type="ECO:0000313" key="2">
    <source>
        <dbReference type="Proteomes" id="UP000007151"/>
    </source>
</evidence>
<sequence>MAKVLQVFEKCSFLGHASDWVACYEHPTSWWCESRYHSTIDQSTIEPAGCRSSLGQLSIAHNYTEAPCSERIAAWRKGKHDLAVTGPASACFGTLRGKSRVIVVNRRKCSESRREASIAVVCQERVLSYNA</sequence>
<dbReference type="InParanoid" id="A0A212FNJ8"/>
<dbReference type="Proteomes" id="UP000007151">
    <property type="component" value="Unassembled WGS sequence"/>
</dbReference>
<accession>A0A212FNJ8</accession>
<name>A0A212FNJ8_DANPL</name>
<gene>
    <name evidence="1" type="ORF">KGM_213817</name>
</gene>
<comment type="caution">
    <text evidence="1">The sequence shown here is derived from an EMBL/GenBank/DDBJ whole genome shotgun (WGS) entry which is preliminary data.</text>
</comment>
<reference evidence="1 2" key="1">
    <citation type="journal article" date="2011" name="Cell">
        <title>The monarch butterfly genome yields insights into long-distance migration.</title>
        <authorList>
            <person name="Zhan S."/>
            <person name="Merlin C."/>
            <person name="Boore J.L."/>
            <person name="Reppert S.M."/>
        </authorList>
    </citation>
    <scope>NUCLEOTIDE SEQUENCE [LARGE SCALE GENOMIC DNA]</scope>
    <source>
        <strain evidence="1">F-2</strain>
    </source>
</reference>
<dbReference type="KEGG" id="dpl:KGM_213817"/>
<dbReference type="AlphaFoldDB" id="A0A212FNJ8"/>
<evidence type="ECO:0000313" key="1">
    <source>
        <dbReference type="EMBL" id="OWR55326.1"/>
    </source>
</evidence>
<proteinExistence type="predicted"/>
<dbReference type="EMBL" id="AGBW02005235">
    <property type="protein sequence ID" value="OWR55326.1"/>
    <property type="molecule type" value="Genomic_DNA"/>
</dbReference>